<feature type="compositionally biased region" description="Low complexity" evidence="1">
    <location>
        <begin position="217"/>
        <end position="227"/>
    </location>
</feature>
<organism evidence="3 4">
    <name type="scientific">Echria macrotheca</name>
    <dbReference type="NCBI Taxonomy" id="438768"/>
    <lineage>
        <taxon>Eukaryota</taxon>
        <taxon>Fungi</taxon>
        <taxon>Dikarya</taxon>
        <taxon>Ascomycota</taxon>
        <taxon>Pezizomycotina</taxon>
        <taxon>Sordariomycetes</taxon>
        <taxon>Sordariomycetidae</taxon>
        <taxon>Sordariales</taxon>
        <taxon>Schizotheciaceae</taxon>
        <taxon>Echria</taxon>
    </lineage>
</organism>
<dbReference type="PANTHER" id="PTHR42085:SF2">
    <property type="entry name" value="F-BOX DOMAIN-CONTAINING PROTEIN"/>
    <property type="match status" value="1"/>
</dbReference>
<evidence type="ECO:0000259" key="2">
    <source>
        <dbReference type="Pfam" id="PF24864"/>
    </source>
</evidence>
<dbReference type="Proteomes" id="UP001239445">
    <property type="component" value="Unassembled WGS sequence"/>
</dbReference>
<sequence length="283" mass="32490">MEKKPPAGPESSSSPFLRLPYELRLIIYELLFLSTDDYIAISRENRRIPLGHGPHWVPGCRISARHPYPCLWCKCEVFENRLAVEFLRTCRQVDVEGRRVLYGKNRFFVEHRIVYPAKRGPAHPRVREWEPYMPILKESFNPFGFFLWNLRCSTIRQIRHIEFAAGHKCHSVVFHAGPLRFPPYRPPSREIIGYAHQTTGPALLRQAACALPPSTPPVSSSSRSVPVRTRKGARPLPDSLPLPAGVAKTLYFLICRDIMKQESEFTRTQGWLGWTCSRCLGRG</sequence>
<feature type="region of interest" description="Disordered" evidence="1">
    <location>
        <begin position="212"/>
        <end position="238"/>
    </location>
</feature>
<evidence type="ECO:0000313" key="4">
    <source>
        <dbReference type="Proteomes" id="UP001239445"/>
    </source>
</evidence>
<evidence type="ECO:0000313" key="3">
    <source>
        <dbReference type="EMBL" id="KAK1760798.1"/>
    </source>
</evidence>
<evidence type="ECO:0000256" key="1">
    <source>
        <dbReference type="SAM" id="MobiDB-lite"/>
    </source>
</evidence>
<dbReference type="PANTHER" id="PTHR42085">
    <property type="entry name" value="F-BOX DOMAIN-CONTAINING PROTEIN"/>
    <property type="match status" value="1"/>
</dbReference>
<dbReference type="InterPro" id="IPR038883">
    <property type="entry name" value="AN11006-like"/>
</dbReference>
<reference evidence="3" key="1">
    <citation type="submission" date="2023-06" db="EMBL/GenBank/DDBJ databases">
        <title>Genome-scale phylogeny and comparative genomics of the fungal order Sordariales.</title>
        <authorList>
            <consortium name="Lawrence Berkeley National Laboratory"/>
            <person name="Hensen N."/>
            <person name="Bonometti L."/>
            <person name="Westerberg I."/>
            <person name="Brannstrom I.O."/>
            <person name="Guillou S."/>
            <person name="Cros-Aarteil S."/>
            <person name="Calhoun S."/>
            <person name="Haridas S."/>
            <person name="Kuo A."/>
            <person name="Mondo S."/>
            <person name="Pangilinan J."/>
            <person name="Riley R."/>
            <person name="Labutti K."/>
            <person name="Andreopoulos B."/>
            <person name="Lipzen A."/>
            <person name="Chen C."/>
            <person name="Yanf M."/>
            <person name="Daum C."/>
            <person name="Ng V."/>
            <person name="Clum A."/>
            <person name="Steindorff A."/>
            <person name="Ohm R."/>
            <person name="Martin F."/>
            <person name="Silar P."/>
            <person name="Natvig D."/>
            <person name="Lalanne C."/>
            <person name="Gautier V."/>
            <person name="Ament-Velasquez S.L."/>
            <person name="Kruys A."/>
            <person name="Hutchinson M.I."/>
            <person name="Powell A.J."/>
            <person name="Barry K."/>
            <person name="Miller A.N."/>
            <person name="Grigoriev I.V."/>
            <person name="Debuchy R."/>
            <person name="Gladieux P."/>
            <person name="Thoren M.H."/>
            <person name="Johannesson H."/>
        </authorList>
    </citation>
    <scope>NUCLEOTIDE SEQUENCE</scope>
    <source>
        <strain evidence="3">PSN4</strain>
    </source>
</reference>
<dbReference type="Pfam" id="PF24864">
    <property type="entry name" value="DUF7730"/>
    <property type="match status" value="1"/>
</dbReference>
<dbReference type="EMBL" id="MU839827">
    <property type="protein sequence ID" value="KAK1760798.1"/>
    <property type="molecule type" value="Genomic_DNA"/>
</dbReference>
<name>A0AAJ0FEY7_9PEZI</name>
<feature type="domain" description="DUF7730" evidence="2">
    <location>
        <begin position="12"/>
        <end position="112"/>
    </location>
</feature>
<gene>
    <name evidence="3" type="ORF">QBC47DRAFT_368228</name>
</gene>
<dbReference type="AlphaFoldDB" id="A0AAJ0FEY7"/>
<keyword evidence="4" id="KW-1185">Reference proteome</keyword>
<protein>
    <recommendedName>
        <fullName evidence="2">DUF7730 domain-containing protein</fullName>
    </recommendedName>
</protein>
<proteinExistence type="predicted"/>
<dbReference type="InterPro" id="IPR056632">
    <property type="entry name" value="DUF7730"/>
</dbReference>
<comment type="caution">
    <text evidence="3">The sequence shown here is derived from an EMBL/GenBank/DDBJ whole genome shotgun (WGS) entry which is preliminary data.</text>
</comment>
<accession>A0AAJ0FEY7</accession>